<dbReference type="InterPro" id="IPR005135">
    <property type="entry name" value="Endo/exonuclease/phosphatase"/>
</dbReference>
<dbReference type="InterPro" id="IPR036691">
    <property type="entry name" value="Endo/exonu/phosph_ase_sf"/>
</dbReference>
<evidence type="ECO:0000313" key="2">
    <source>
        <dbReference type="EMBL" id="CBA33518.1"/>
    </source>
</evidence>
<dbReference type="Gene3D" id="3.60.10.10">
    <property type="entry name" value="Endonuclease/exonuclease/phosphatase"/>
    <property type="match status" value="1"/>
</dbReference>
<name>C9YGP6_CURXX</name>
<dbReference type="AlphaFoldDB" id="C9YGP6"/>
<accession>C9YGP6</accession>
<sequence>MKIVTWNCNGALRKKTEQLDTLDADVYVIQECEDPAQSTDVFREWAGSYLWVGTSKNKGLGVFPKKGNTVKLTEWFGTFKQAGVINSNSSTSWSTADLKLFLPFTLNEDFKFLGIWTKAEGADVFSYIGQLWKYLQIHRAQLRQERTILLGDLNSNSIWDKPDRWWNHSDVVEELRAIGLQSAYHRQTGEAQGQESTPTFFLHRNVEKAYHIDYVFVSDDLLDQARLDVGDSSAWLNSSDHMPVSLTISNKL</sequence>
<reference evidence="2" key="1">
    <citation type="journal article" date="2010" name="Nature">
        <title>The Dynamic genome of Hydra.</title>
        <authorList>
            <person name="Chapman J.A."/>
            <person name="Kirkness E.F."/>
            <person name="Simakov O."/>
            <person name="Hampson S.E."/>
            <person name="Mitros T."/>
            <person name="Weinmaier T."/>
            <person name="Rattei T."/>
            <person name="Balasubramanian P.G."/>
            <person name="Borman J."/>
            <person name="Busam D."/>
            <person name="Disbennett K."/>
            <person name="Pfannkoch C."/>
            <person name="Sumin N."/>
            <person name="Sutton G."/>
            <person name="Viswanathan L."/>
            <person name="Walenz B."/>
            <person name="Goodstein D.M."/>
            <person name="Hellsten U."/>
            <person name="Kawashima T."/>
            <person name="Prochnik S.E."/>
            <person name="Putnam N.H."/>
            <person name="Shu S."/>
            <person name="Blumberg B."/>
            <person name="Dana C.E."/>
            <person name="Gee L."/>
            <person name="Kibler D.F."/>
            <person name="Law L."/>
            <person name="Lindgens D."/>
            <person name="Martinez D.E."/>
            <person name="Peng J."/>
            <person name="Wigge P.A."/>
            <person name="Bertulat B."/>
            <person name="Guder C."/>
            <person name="Nakamura Y."/>
            <person name="Ozbek S."/>
            <person name="Watanabe H."/>
            <person name="Khalturin K."/>
            <person name="Hemmrich G."/>
            <person name="Franke A."/>
            <person name="Augustin R."/>
            <person name="Fraune S."/>
            <person name="Hayakawa E."/>
            <person name="Hayakawa S."/>
            <person name="Hirose M."/>
            <person name="Hwang J."/>
            <person name="Ikeo K."/>
            <person name="Nishimiya-Fujisawa C."/>
            <person name="Ogura A."/>
            <person name="Takahashi T."/>
            <person name="Steinmetz P.R."/>
            <person name="Zhang X."/>
            <person name="Aufschnaiter R."/>
            <person name="Eder M.K."/>
            <person name="Gorny A.K."/>
            <person name="Salvenmoser W."/>
            <person name="Heimberg A.M."/>
            <person name="Wheeler B.M."/>
            <person name="Peterson K.J."/>
            <person name="Boettger A."/>
            <person name="Tischler P."/>
            <person name="Wolf A."/>
            <person name="Gojobori T."/>
            <person name="Remington K.A."/>
            <person name="Strausberg R.L."/>
            <person name="Venter J."/>
            <person name="Technau U."/>
            <person name="Hobmayer B."/>
            <person name="Bosch T.C."/>
            <person name="Holstein T.W."/>
            <person name="Fujisawa T."/>
            <person name="Bode H.R."/>
            <person name="David C.N."/>
            <person name="Rokhsar D.S."/>
            <person name="Steele R.E."/>
        </authorList>
    </citation>
    <scope>NUCLEOTIDE SEQUENCE</scope>
</reference>
<gene>
    <name evidence="2" type="ORF">Csp_B19460</name>
</gene>
<dbReference type="EMBL" id="FN543108">
    <property type="protein sequence ID" value="CBA33518.1"/>
    <property type="molecule type" value="Genomic_DNA"/>
</dbReference>
<dbReference type="GO" id="GO:0003824">
    <property type="term" value="F:catalytic activity"/>
    <property type="evidence" value="ECO:0007669"/>
    <property type="project" value="InterPro"/>
</dbReference>
<organism evidence="2">
    <name type="scientific">Curvibacter symbiont subsp. Hydra magnipapillata</name>
    <dbReference type="NCBI Taxonomy" id="667019"/>
    <lineage>
        <taxon>Bacteria</taxon>
        <taxon>Pseudomonadati</taxon>
        <taxon>Pseudomonadota</taxon>
        <taxon>Betaproteobacteria</taxon>
        <taxon>Burkholderiales</taxon>
        <taxon>Comamonadaceae</taxon>
        <taxon>Curvibacter</taxon>
    </lineage>
</organism>
<evidence type="ECO:0000259" key="1">
    <source>
        <dbReference type="Pfam" id="PF03372"/>
    </source>
</evidence>
<feature type="domain" description="Endonuclease/exonuclease/phosphatase" evidence="1">
    <location>
        <begin position="4"/>
        <end position="241"/>
    </location>
</feature>
<protein>
    <recommendedName>
        <fullName evidence="1">Endonuclease/exonuclease/phosphatase domain-containing protein</fullName>
    </recommendedName>
</protein>
<proteinExistence type="predicted"/>
<dbReference type="Pfam" id="PF03372">
    <property type="entry name" value="Exo_endo_phos"/>
    <property type="match status" value="1"/>
</dbReference>
<dbReference type="SUPFAM" id="SSF56219">
    <property type="entry name" value="DNase I-like"/>
    <property type="match status" value="1"/>
</dbReference>